<dbReference type="Gramene" id="KQL13132">
    <property type="protein sequence ID" value="KQL13132"/>
    <property type="gene ID" value="SETIT_025672mg"/>
</dbReference>
<organism evidence="1 2">
    <name type="scientific">Setaria italica</name>
    <name type="common">Foxtail millet</name>
    <name type="synonym">Panicum italicum</name>
    <dbReference type="NCBI Taxonomy" id="4555"/>
    <lineage>
        <taxon>Eukaryota</taxon>
        <taxon>Viridiplantae</taxon>
        <taxon>Streptophyta</taxon>
        <taxon>Embryophyta</taxon>
        <taxon>Tracheophyta</taxon>
        <taxon>Spermatophyta</taxon>
        <taxon>Magnoliopsida</taxon>
        <taxon>Liliopsida</taxon>
        <taxon>Poales</taxon>
        <taxon>Poaceae</taxon>
        <taxon>PACMAD clade</taxon>
        <taxon>Panicoideae</taxon>
        <taxon>Panicodae</taxon>
        <taxon>Paniceae</taxon>
        <taxon>Cenchrinae</taxon>
        <taxon>Setaria</taxon>
    </lineage>
</organism>
<dbReference type="Proteomes" id="UP000004995">
    <property type="component" value="Unassembled WGS sequence"/>
</dbReference>
<sequence length="76" mass="9544">MRRRMATTGTRFRHRRRFLSRCCRPCCRRRPRRWTRMDPWRRRIASSLARISLGRFRFELCVGLLTVWFQSTSRRR</sequence>
<evidence type="ECO:0000313" key="1">
    <source>
        <dbReference type="EnsemblPlants" id="KQL13132"/>
    </source>
</evidence>
<name>K3ZGH0_SETIT</name>
<keyword evidence="2" id="KW-1185">Reference proteome</keyword>
<reference evidence="2" key="1">
    <citation type="journal article" date="2012" name="Nat. Biotechnol.">
        <title>Reference genome sequence of the model plant Setaria.</title>
        <authorList>
            <person name="Bennetzen J.L."/>
            <person name="Schmutz J."/>
            <person name="Wang H."/>
            <person name="Percifield R."/>
            <person name="Hawkins J."/>
            <person name="Pontaroli A.C."/>
            <person name="Estep M."/>
            <person name="Feng L."/>
            <person name="Vaughn J.N."/>
            <person name="Grimwood J."/>
            <person name="Jenkins J."/>
            <person name="Barry K."/>
            <person name="Lindquist E."/>
            <person name="Hellsten U."/>
            <person name="Deshpande S."/>
            <person name="Wang X."/>
            <person name="Wu X."/>
            <person name="Mitros T."/>
            <person name="Triplett J."/>
            <person name="Yang X."/>
            <person name="Ye C.Y."/>
            <person name="Mauro-Herrera M."/>
            <person name="Wang L."/>
            <person name="Li P."/>
            <person name="Sharma M."/>
            <person name="Sharma R."/>
            <person name="Ronald P.C."/>
            <person name="Panaud O."/>
            <person name="Kellogg E.A."/>
            <person name="Brutnell T.P."/>
            <person name="Doust A.N."/>
            <person name="Tuskan G.A."/>
            <person name="Rokhsar D."/>
            <person name="Devos K.M."/>
        </authorList>
    </citation>
    <scope>NUCLEOTIDE SEQUENCE [LARGE SCALE GENOMIC DNA]</scope>
    <source>
        <strain evidence="2">cv. Yugu1</strain>
    </source>
</reference>
<dbReference type="EMBL" id="AGNK02001429">
    <property type="status" value="NOT_ANNOTATED_CDS"/>
    <property type="molecule type" value="Genomic_DNA"/>
</dbReference>
<protein>
    <submittedName>
        <fullName evidence="1">Uncharacterized protein</fullName>
    </submittedName>
</protein>
<dbReference type="HOGENOM" id="CLU_2659183_0_0_1"/>
<dbReference type="EnsemblPlants" id="KQL13132">
    <property type="protein sequence ID" value="KQL13132"/>
    <property type="gene ID" value="SETIT_025672mg"/>
</dbReference>
<proteinExistence type="predicted"/>
<dbReference type="AlphaFoldDB" id="K3ZGH0"/>
<reference evidence="1" key="2">
    <citation type="submission" date="2018-08" db="UniProtKB">
        <authorList>
            <consortium name="EnsemblPlants"/>
        </authorList>
    </citation>
    <scope>IDENTIFICATION</scope>
    <source>
        <strain evidence="1">Yugu1</strain>
    </source>
</reference>
<accession>K3ZGH0</accession>
<dbReference type="InParanoid" id="K3ZGH0"/>
<evidence type="ECO:0000313" key="2">
    <source>
        <dbReference type="Proteomes" id="UP000004995"/>
    </source>
</evidence>